<dbReference type="HAMAP" id="MF_01965">
    <property type="entry name" value="NADHX_dehydratase"/>
    <property type="match status" value="1"/>
</dbReference>
<evidence type="ECO:0000256" key="9">
    <source>
        <dbReference type="ARBA" id="ARBA00022958"/>
    </source>
</evidence>
<evidence type="ECO:0000256" key="4">
    <source>
        <dbReference type="ARBA" id="ARBA00009524"/>
    </source>
</evidence>
<dbReference type="PIRSF" id="PIRSF017184">
    <property type="entry name" value="Nnr"/>
    <property type="match status" value="1"/>
</dbReference>
<dbReference type="InterPro" id="IPR036652">
    <property type="entry name" value="YjeF_N_dom_sf"/>
</dbReference>
<dbReference type="Pfam" id="PF03853">
    <property type="entry name" value="YjeF_N"/>
    <property type="match status" value="1"/>
</dbReference>
<dbReference type="NCBIfam" id="TIGR00197">
    <property type="entry name" value="yjeF_nterm"/>
    <property type="match status" value="1"/>
</dbReference>
<keyword evidence="23" id="KW-1185">Reference proteome</keyword>
<comment type="similarity">
    <text evidence="17">Belongs to the NnrD/CARKD family.</text>
</comment>
<dbReference type="SUPFAM" id="SSF64153">
    <property type="entry name" value="YjeF N-terminal domain-like"/>
    <property type="match status" value="1"/>
</dbReference>
<dbReference type="InterPro" id="IPR004443">
    <property type="entry name" value="YjeF_N_dom"/>
</dbReference>
<feature type="binding site" evidence="18">
    <location>
        <position position="126"/>
    </location>
    <ligand>
        <name>K(+)</name>
        <dbReference type="ChEBI" id="CHEBI:29103"/>
    </ligand>
</feature>
<evidence type="ECO:0000256" key="3">
    <source>
        <dbReference type="ARBA" id="ARBA00006001"/>
    </source>
</evidence>
<comment type="cofactor">
    <cofactor evidence="18 19">
        <name>K(+)</name>
        <dbReference type="ChEBI" id="CHEBI:29103"/>
    </cofactor>
    <text evidence="18 19">Binds 1 potassium ion per subunit.</text>
</comment>
<keyword evidence="7 17" id="KW-0067">ATP-binding</keyword>
<evidence type="ECO:0000256" key="10">
    <source>
        <dbReference type="ARBA" id="ARBA00023027"/>
    </source>
</evidence>
<comment type="similarity">
    <text evidence="3 19">In the N-terminal section; belongs to the NnrE/AIBP family.</text>
</comment>
<feature type="domain" description="YjeF N-terminal" evidence="21">
    <location>
        <begin position="15"/>
        <end position="216"/>
    </location>
</feature>
<evidence type="ECO:0000256" key="18">
    <source>
        <dbReference type="HAMAP-Rule" id="MF_01966"/>
    </source>
</evidence>
<evidence type="ECO:0000256" key="2">
    <source>
        <dbReference type="ARBA" id="ARBA00000909"/>
    </source>
</evidence>
<dbReference type="InterPro" id="IPR029056">
    <property type="entry name" value="Ribokinase-like"/>
</dbReference>
<comment type="catalytic activity">
    <reaction evidence="1 18 19">
        <text>(6R)-NADHX = (6S)-NADHX</text>
        <dbReference type="Rhea" id="RHEA:32215"/>
        <dbReference type="ChEBI" id="CHEBI:64074"/>
        <dbReference type="ChEBI" id="CHEBI:64075"/>
        <dbReference type="EC" id="5.1.99.6"/>
    </reaction>
</comment>
<evidence type="ECO:0000256" key="7">
    <source>
        <dbReference type="ARBA" id="ARBA00022840"/>
    </source>
</evidence>
<gene>
    <name evidence="17" type="primary">nnrD</name>
    <name evidence="18" type="synonym">nnrE</name>
    <name evidence="22" type="ORF">J0A65_05200</name>
</gene>
<feature type="binding site" evidence="17">
    <location>
        <position position="369"/>
    </location>
    <ligand>
        <name>(6S)-NADPHX</name>
        <dbReference type="ChEBI" id="CHEBI:64076"/>
    </ligand>
</feature>
<comment type="caution">
    <text evidence="22">The sequence shown here is derived from an EMBL/GenBank/DDBJ whole genome shotgun (WGS) entry which is preliminary data.</text>
</comment>
<keyword evidence="10 17" id="KW-0520">NAD</keyword>
<accession>A0ABS3CSH9</accession>
<feature type="binding site" evidence="18">
    <location>
        <position position="64"/>
    </location>
    <ligand>
        <name>K(+)</name>
        <dbReference type="ChEBI" id="CHEBI:29103"/>
    </ligand>
</feature>
<dbReference type="CDD" id="cd01171">
    <property type="entry name" value="YXKO-related"/>
    <property type="match status" value="1"/>
</dbReference>
<evidence type="ECO:0000256" key="19">
    <source>
        <dbReference type="PIRNR" id="PIRNR017184"/>
    </source>
</evidence>
<comment type="catalytic activity">
    <reaction evidence="15 17 19">
        <text>(6S)-NADHX + ADP = AMP + phosphate + NADH + H(+)</text>
        <dbReference type="Rhea" id="RHEA:32223"/>
        <dbReference type="ChEBI" id="CHEBI:15378"/>
        <dbReference type="ChEBI" id="CHEBI:43474"/>
        <dbReference type="ChEBI" id="CHEBI:57945"/>
        <dbReference type="ChEBI" id="CHEBI:64074"/>
        <dbReference type="ChEBI" id="CHEBI:456215"/>
        <dbReference type="ChEBI" id="CHEBI:456216"/>
        <dbReference type="EC" id="4.2.1.136"/>
    </reaction>
</comment>
<protein>
    <recommendedName>
        <fullName evidence="19">Bifunctional NAD(P)H-hydrate repair enzyme</fullName>
    </recommendedName>
    <alternativeName>
        <fullName evidence="19">Nicotinamide nucleotide repair protein</fullName>
    </alternativeName>
    <domain>
        <recommendedName>
            <fullName evidence="19">ADP-dependent (S)-NAD(P)H-hydrate dehydratase</fullName>
            <ecNumber evidence="19">4.2.1.136</ecNumber>
        </recommendedName>
        <alternativeName>
            <fullName evidence="19">ADP-dependent NAD(P)HX dehydratase</fullName>
        </alternativeName>
    </domain>
    <domain>
        <recommendedName>
            <fullName evidence="19">NAD(P)H-hydrate epimerase</fullName>
            <ecNumber evidence="19">5.1.99.6</ecNumber>
        </recommendedName>
    </domain>
</protein>
<comment type="caution">
    <text evidence="18">Lacks conserved residue(s) required for the propagation of feature annotation.</text>
</comment>
<comment type="function">
    <text evidence="18">Catalyzes the epimerization of the S- and R-forms of NAD(P)HX, a damaged form of NAD(P)H that is a result of enzymatic or heat-dependent hydration. This is a prerequisite for the S-specific NAD(P)H-hydrate dehydratase to allow the repair of both epimers of NAD(P)HX.</text>
</comment>
<feature type="binding site" evidence="17">
    <location>
        <position position="260"/>
    </location>
    <ligand>
        <name>(6S)-NADPHX</name>
        <dbReference type="ChEBI" id="CHEBI:64076"/>
    </ligand>
</feature>
<evidence type="ECO:0000256" key="14">
    <source>
        <dbReference type="ARBA" id="ARBA00025153"/>
    </source>
</evidence>
<dbReference type="PANTHER" id="PTHR12592">
    <property type="entry name" value="ATP-DEPENDENT (S)-NAD(P)H-HYDRATE DEHYDRATASE FAMILY MEMBER"/>
    <property type="match status" value="1"/>
</dbReference>
<feature type="binding site" evidence="17">
    <location>
        <position position="434"/>
    </location>
    <ligand>
        <name>AMP</name>
        <dbReference type="ChEBI" id="CHEBI:456215"/>
    </ligand>
</feature>
<keyword evidence="11 18" id="KW-0413">Isomerase</keyword>
<dbReference type="PROSITE" id="PS51383">
    <property type="entry name" value="YJEF_C_3"/>
    <property type="match status" value="1"/>
</dbReference>
<dbReference type="HAMAP" id="MF_01966">
    <property type="entry name" value="NADHX_epimerase"/>
    <property type="match status" value="1"/>
</dbReference>
<dbReference type="Pfam" id="PF01256">
    <property type="entry name" value="Carb_kinase"/>
    <property type="match status" value="1"/>
</dbReference>
<evidence type="ECO:0000256" key="15">
    <source>
        <dbReference type="ARBA" id="ARBA00048238"/>
    </source>
</evidence>
<feature type="binding site" evidence="17">
    <location>
        <position position="435"/>
    </location>
    <ligand>
        <name>(6S)-NADPHX</name>
        <dbReference type="ChEBI" id="CHEBI:64076"/>
    </ligand>
</feature>
<keyword evidence="5 18" id="KW-0479">Metal-binding</keyword>
<feature type="binding site" evidence="17">
    <location>
        <begin position="406"/>
        <end position="410"/>
    </location>
    <ligand>
        <name>AMP</name>
        <dbReference type="ChEBI" id="CHEBI:456215"/>
    </ligand>
</feature>
<dbReference type="EC" id="4.2.1.136" evidence="19"/>
<feature type="binding site" evidence="18">
    <location>
        <position position="159"/>
    </location>
    <ligand>
        <name>(6S)-NADPHX</name>
        <dbReference type="ChEBI" id="CHEBI:64076"/>
    </ligand>
</feature>
<keyword evidence="13" id="KW-0511">Multifunctional enzyme</keyword>
<reference evidence="22 23" key="1">
    <citation type="submission" date="2021-03" db="EMBL/GenBank/DDBJ databases">
        <title>novel species isolated from a fishpond in China.</title>
        <authorList>
            <person name="Lu H."/>
            <person name="Cai Z."/>
        </authorList>
    </citation>
    <scope>NUCLEOTIDE SEQUENCE [LARGE SCALE GENOMIC DNA]</scope>
    <source>
        <strain evidence="22 23">Y57</strain>
    </source>
</reference>
<keyword evidence="8 17" id="KW-0521">NADP</keyword>
<organism evidence="22 23">
    <name type="scientific">Bowmanella yangjiangensis</name>
    <dbReference type="NCBI Taxonomy" id="2811230"/>
    <lineage>
        <taxon>Bacteria</taxon>
        <taxon>Pseudomonadati</taxon>
        <taxon>Pseudomonadota</taxon>
        <taxon>Gammaproteobacteria</taxon>
        <taxon>Alteromonadales</taxon>
        <taxon>Alteromonadaceae</taxon>
        <taxon>Bowmanella</taxon>
    </lineage>
</organism>
<dbReference type="InterPro" id="IPR000631">
    <property type="entry name" value="CARKD"/>
</dbReference>
<dbReference type="EC" id="5.1.99.6" evidence="19"/>
<evidence type="ECO:0000256" key="6">
    <source>
        <dbReference type="ARBA" id="ARBA00022741"/>
    </source>
</evidence>
<feature type="binding site" evidence="17">
    <location>
        <position position="318"/>
    </location>
    <ligand>
        <name>(6S)-NADPHX</name>
        <dbReference type="ChEBI" id="CHEBI:64076"/>
    </ligand>
</feature>
<sequence length="493" mass="51952">MPASLAHKVFCADQVRNHEAQAAKLAAVSMYELMERAGAAAFRALKQYYPDAERILVLCGQGNNAGDGFVVARLAKQAGLHVRLVLLGDVSKFSQDTTEASNRWVAEGGTTTRWPQSLADAEVIVDALLGTGTRGQLRSPYAEVIETLRNADIPVLSLDIPSGLIADTGASAGAAVCADQTITFVGIKPGLVTGRGKQQSGKLIFDDLGIADTFQSLATPCAQLLDFNYLPVLPRRALNSHKGSAGRVLCIGGNRGMPGAIRLTSEAALRTGAGLVKTCCHPENRQLVSQGLPELMLADSDDLKALLGWASCIVLGPGLGQDTWASYLFNQVLDYVATQPKPLLLDADALNLLAASSRALPSHCILTPHPGEAARLLGCQITDIEDNRYQALGKLQQKYKATVLLKGAGTLIATQQQHVVLTNGNPGMASPGMGDLLSGVIISLVAQGLSNDEATVYGASLHSAAADQAAQQSGERGMMASDLLPFIRKLVNR</sequence>
<dbReference type="SUPFAM" id="SSF53613">
    <property type="entry name" value="Ribokinase-like"/>
    <property type="match status" value="1"/>
</dbReference>
<evidence type="ECO:0000256" key="12">
    <source>
        <dbReference type="ARBA" id="ARBA00023239"/>
    </source>
</evidence>
<name>A0ABS3CSH9_9ALTE</name>
<evidence type="ECO:0000256" key="1">
    <source>
        <dbReference type="ARBA" id="ARBA00000013"/>
    </source>
</evidence>
<dbReference type="Gene3D" id="3.40.50.10260">
    <property type="entry name" value="YjeF N-terminal domain"/>
    <property type="match status" value="1"/>
</dbReference>
<evidence type="ECO:0000256" key="11">
    <source>
        <dbReference type="ARBA" id="ARBA00023235"/>
    </source>
</evidence>
<comment type="function">
    <text evidence="14 19">Bifunctional enzyme that catalyzes the epimerization of the S- and R-forms of NAD(P)HX and the dehydration of the S-form of NAD(P)HX at the expense of ADP, which is converted to AMP. This allows the repair of both epimers of NAD(P)HX, a damaged form of NAD(P)H that is a result of enzymatic or heat-dependent hydration.</text>
</comment>
<evidence type="ECO:0000313" key="23">
    <source>
        <dbReference type="Proteomes" id="UP000663992"/>
    </source>
</evidence>
<keyword evidence="6 17" id="KW-0547">Nucleotide-binding</keyword>
<dbReference type="NCBIfam" id="TIGR00196">
    <property type="entry name" value="yjeF_cterm"/>
    <property type="match status" value="1"/>
</dbReference>
<feature type="binding site" evidence="18">
    <location>
        <begin position="130"/>
        <end position="136"/>
    </location>
    <ligand>
        <name>(6S)-NADPHX</name>
        <dbReference type="ChEBI" id="CHEBI:64076"/>
    </ligand>
</feature>
<proteinExistence type="inferred from homology"/>
<keyword evidence="12 17" id="KW-0456">Lyase</keyword>
<evidence type="ECO:0000259" key="21">
    <source>
        <dbReference type="PROSITE" id="PS51385"/>
    </source>
</evidence>
<comment type="cofactor">
    <cofactor evidence="17">
        <name>Mg(2+)</name>
        <dbReference type="ChEBI" id="CHEBI:18420"/>
    </cofactor>
</comment>
<feature type="binding site" evidence="18">
    <location>
        <position position="162"/>
    </location>
    <ligand>
        <name>K(+)</name>
        <dbReference type="ChEBI" id="CHEBI:29103"/>
    </ligand>
</feature>
<comment type="similarity">
    <text evidence="18">Belongs to the NnrE/AIBP family.</text>
</comment>
<evidence type="ECO:0000256" key="5">
    <source>
        <dbReference type="ARBA" id="ARBA00022723"/>
    </source>
</evidence>
<comment type="catalytic activity">
    <reaction evidence="16 17 19">
        <text>(6S)-NADPHX + ADP = AMP + phosphate + NADPH + H(+)</text>
        <dbReference type="Rhea" id="RHEA:32235"/>
        <dbReference type="ChEBI" id="CHEBI:15378"/>
        <dbReference type="ChEBI" id="CHEBI:43474"/>
        <dbReference type="ChEBI" id="CHEBI:57783"/>
        <dbReference type="ChEBI" id="CHEBI:64076"/>
        <dbReference type="ChEBI" id="CHEBI:456215"/>
        <dbReference type="ChEBI" id="CHEBI:456216"/>
        <dbReference type="EC" id="4.2.1.136"/>
    </reaction>
</comment>
<keyword evidence="9 18" id="KW-0630">Potassium</keyword>
<feature type="domain" description="YjeF C-terminal" evidence="20">
    <location>
        <begin position="225"/>
        <end position="493"/>
    </location>
</feature>
<comment type="function">
    <text evidence="17">Catalyzes the dehydration of the S-form of NAD(P)HX at the expense of ADP, which is converted to AMP. Together with NAD(P)HX epimerase, which catalyzes the epimerization of the S- and R-forms, the enzyme allows the repair of both epimers of NAD(P)HX, a damaged form of NAD(P)H that is a result of enzymatic or heat-dependent hydration.</text>
</comment>
<evidence type="ECO:0000313" key="22">
    <source>
        <dbReference type="EMBL" id="MBN7819250.1"/>
    </source>
</evidence>
<evidence type="ECO:0000256" key="17">
    <source>
        <dbReference type="HAMAP-Rule" id="MF_01965"/>
    </source>
</evidence>
<comment type="similarity">
    <text evidence="4 19">In the C-terminal section; belongs to the NnrD/CARKD family.</text>
</comment>
<evidence type="ECO:0000256" key="8">
    <source>
        <dbReference type="ARBA" id="ARBA00022857"/>
    </source>
</evidence>
<dbReference type="InterPro" id="IPR030677">
    <property type="entry name" value="Nnr"/>
</dbReference>
<dbReference type="PROSITE" id="PS51385">
    <property type="entry name" value="YJEF_N"/>
    <property type="match status" value="1"/>
</dbReference>
<evidence type="ECO:0000256" key="16">
    <source>
        <dbReference type="ARBA" id="ARBA00049209"/>
    </source>
</evidence>
<comment type="subunit">
    <text evidence="17">Homotetramer.</text>
</comment>
<evidence type="ECO:0000256" key="13">
    <source>
        <dbReference type="ARBA" id="ARBA00023268"/>
    </source>
</evidence>
<comment type="catalytic activity">
    <reaction evidence="2 18 19">
        <text>(6R)-NADPHX = (6S)-NADPHX</text>
        <dbReference type="Rhea" id="RHEA:32227"/>
        <dbReference type="ChEBI" id="CHEBI:64076"/>
        <dbReference type="ChEBI" id="CHEBI:64077"/>
        <dbReference type="EC" id="5.1.99.6"/>
    </reaction>
</comment>
<dbReference type="Proteomes" id="UP000663992">
    <property type="component" value="Unassembled WGS sequence"/>
</dbReference>
<dbReference type="PANTHER" id="PTHR12592:SF0">
    <property type="entry name" value="ATP-DEPENDENT (S)-NAD(P)H-HYDRATE DEHYDRATASE"/>
    <property type="match status" value="1"/>
</dbReference>
<feature type="binding site" evidence="18">
    <location>
        <position position="141"/>
    </location>
    <ligand>
        <name>(6S)-NADPHX</name>
        <dbReference type="ChEBI" id="CHEBI:64076"/>
    </ligand>
</feature>
<evidence type="ECO:0000259" key="20">
    <source>
        <dbReference type="PROSITE" id="PS51383"/>
    </source>
</evidence>
<dbReference type="EMBL" id="JAFKCS010000003">
    <property type="protein sequence ID" value="MBN7819250.1"/>
    <property type="molecule type" value="Genomic_DNA"/>
</dbReference>
<dbReference type="Gene3D" id="3.40.1190.20">
    <property type="match status" value="1"/>
</dbReference>